<organism evidence="3 4">
    <name type="scientific">Streptomyces lienomycini</name>
    <dbReference type="NCBI Taxonomy" id="284035"/>
    <lineage>
        <taxon>Bacteria</taxon>
        <taxon>Bacillati</taxon>
        <taxon>Actinomycetota</taxon>
        <taxon>Actinomycetes</taxon>
        <taxon>Kitasatosporales</taxon>
        <taxon>Streptomycetaceae</taxon>
        <taxon>Streptomyces</taxon>
    </lineage>
</organism>
<proteinExistence type="predicted"/>
<reference evidence="4" key="1">
    <citation type="journal article" date="2019" name="Int. J. Syst. Evol. Microbiol.">
        <title>The Global Catalogue of Microorganisms (GCM) 10K type strain sequencing project: providing services to taxonomists for standard genome sequencing and annotation.</title>
        <authorList>
            <consortium name="The Broad Institute Genomics Platform"/>
            <consortium name="The Broad Institute Genome Sequencing Center for Infectious Disease"/>
            <person name="Wu L."/>
            <person name="Ma J."/>
        </authorList>
    </citation>
    <scope>NUCLEOTIDE SEQUENCE [LARGE SCALE GENOMIC DNA]</scope>
    <source>
        <strain evidence="4">CGMCC 4.1542</strain>
    </source>
</reference>
<evidence type="ECO:0000259" key="2">
    <source>
        <dbReference type="Pfam" id="PF07883"/>
    </source>
</evidence>
<sequence>MSEAVDGGAVRNLRELFAPKEHDHGGLGTILAHRVYARRSGRRGAEFVDLAVLPPGTSIGRHRHGADRETYVVLDGSGLMFRDGEHFRVGAGDVIANRPFGEHGLVNDGPGDLRLLVFEEPEAARPRTSPAASGEATA</sequence>
<dbReference type="Proteomes" id="UP001595855">
    <property type="component" value="Unassembled WGS sequence"/>
</dbReference>
<evidence type="ECO:0000313" key="3">
    <source>
        <dbReference type="EMBL" id="MFC5014501.1"/>
    </source>
</evidence>
<name>A0ABV9WNW4_9ACTN</name>
<dbReference type="Gene3D" id="2.60.120.10">
    <property type="entry name" value="Jelly Rolls"/>
    <property type="match status" value="1"/>
</dbReference>
<keyword evidence="4" id="KW-1185">Reference proteome</keyword>
<evidence type="ECO:0000256" key="1">
    <source>
        <dbReference type="ARBA" id="ARBA00022723"/>
    </source>
</evidence>
<dbReference type="InterPro" id="IPR011051">
    <property type="entry name" value="RmlC_Cupin_sf"/>
</dbReference>
<dbReference type="InterPro" id="IPR013096">
    <property type="entry name" value="Cupin_2"/>
</dbReference>
<dbReference type="Pfam" id="PF07883">
    <property type="entry name" value="Cupin_2"/>
    <property type="match status" value="1"/>
</dbReference>
<dbReference type="InterPro" id="IPR051610">
    <property type="entry name" value="GPI/OXD"/>
</dbReference>
<comment type="caution">
    <text evidence="3">The sequence shown here is derived from an EMBL/GenBank/DDBJ whole genome shotgun (WGS) entry which is preliminary data.</text>
</comment>
<evidence type="ECO:0000313" key="4">
    <source>
        <dbReference type="Proteomes" id="UP001595855"/>
    </source>
</evidence>
<dbReference type="RefSeq" id="WP_125634031.1">
    <property type="nucleotide sequence ID" value="NZ_BAAATN010000034.1"/>
</dbReference>
<dbReference type="PANTHER" id="PTHR35848">
    <property type="entry name" value="OXALATE-BINDING PROTEIN"/>
    <property type="match status" value="1"/>
</dbReference>
<keyword evidence="1" id="KW-0479">Metal-binding</keyword>
<dbReference type="SUPFAM" id="SSF51182">
    <property type="entry name" value="RmlC-like cupins"/>
    <property type="match status" value="1"/>
</dbReference>
<gene>
    <name evidence="3" type="ORF">ACFPRC_06385</name>
</gene>
<dbReference type="PANTHER" id="PTHR35848:SF6">
    <property type="entry name" value="CUPIN TYPE-2 DOMAIN-CONTAINING PROTEIN"/>
    <property type="match status" value="1"/>
</dbReference>
<protein>
    <submittedName>
        <fullName evidence="3">Cupin domain-containing protein</fullName>
    </submittedName>
</protein>
<feature type="domain" description="Cupin type-2" evidence="2">
    <location>
        <begin position="51"/>
        <end position="117"/>
    </location>
</feature>
<accession>A0ABV9WNW4</accession>
<dbReference type="InterPro" id="IPR014710">
    <property type="entry name" value="RmlC-like_jellyroll"/>
</dbReference>
<dbReference type="EMBL" id="JBHSJO010000001">
    <property type="protein sequence ID" value="MFC5014501.1"/>
    <property type="molecule type" value="Genomic_DNA"/>
</dbReference>